<comment type="caution">
    <text evidence="1">The sequence shown here is derived from an EMBL/GenBank/DDBJ whole genome shotgun (WGS) entry which is preliminary data.</text>
</comment>
<dbReference type="GO" id="GO:0016020">
    <property type="term" value="C:membrane"/>
    <property type="evidence" value="ECO:0007669"/>
    <property type="project" value="TreeGrafter"/>
</dbReference>
<gene>
    <name evidence="1" type="ORF">PXEA_LOCUS36866</name>
</gene>
<organism evidence="1 2">
    <name type="scientific">Protopolystoma xenopodis</name>
    <dbReference type="NCBI Taxonomy" id="117903"/>
    <lineage>
        <taxon>Eukaryota</taxon>
        <taxon>Metazoa</taxon>
        <taxon>Spiralia</taxon>
        <taxon>Lophotrochozoa</taxon>
        <taxon>Platyhelminthes</taxon>
        <taxon>Monogenea</taxon>
        <taxon>Polyopisthocotylea</taxon>
        <taxon>Polystomatidea</taxon>
        <taxon>Polystomatidae</taxon>
        <taxon>Protopolystoma</taxon>
    </lineage>
</organism>
<dbReference type="InterPro" id="IPR016616">
    <property type="entry name" value="Bardet-Biedl_syndrome_2_prot"/>
</dbReference>
<dbReference type="EMBL" id="CAAALY010281280">
    <property type="protein sequence ID" value="VEL43426.1"/>
    <property type="molecule type" value="Genomic_DNA"/>
</dbReference>
<name>A0A448XRW7_9PLAT</name>
<reference evidence="1" key="1">
    <citation type="submission" date="2018-11" db="EMBL/GenBank/DDBJ databases">
        <authorList>
            <consortium name="Pathogen Informatics"/>
        </authorList>
    </citation>
    <scope>NUCLEOTIDE SEQUENCE</scope>
</reference>
<proteinExistence type="predicted"/>
<dbReference type="InterPro" id="IPR036322">
    <property type="entry name" value="WD40_repeat_dom_sf"/>
</dbReference>
<evidence type="ECO:0000313" key="1">
    <source>
        <dbReference type="EMBL" id="VEL43426.1"/>
    </source>
</evidence>
<evidence type="ECO:0008006" key="3">
    <source>
        <dbReference type="Google" id="ProtNLM"/>
    </source>
</evidence>
<dbReference type="GO" id="GO:0031514">
    <property type="term" value="C:motile cilium"/>
    <property type="evidence" value="ECO:0007669"/>
    <property type="project" value="TreeGrafter"/>
</dbReference>
<dbReference type="GO" id="GO:0034464">
    <property type="term" value="C:BBSome"/>
    <property type="evidence" value="ECO:0007669"/>
    <property type="project" value="InterPro"/>
</dbReference>
<dbReference type="PANTHER" id="PTHR32465">
    <property type="entry name" value="BARDET-BIEDL SYNDROME 2 PROTEIN"/>
    <property type="match status" value="1"/>
</dbReference>
<keyword evidence="2" id="KW-1185">Reference proteome</keyword>
<accession>A0A448XRW7</accession>
<dbReference type="AlphaFoldDB" id="A0A448XRW7"/>
<dbReference type="GO" id="GO:0036064">
    <property type="term" value="C:ciliary basal body"/>
    <property type="evidence" value="ECO:0007669"/>
    <property type="project" value="TreeGrafter"/>
</dbReference>
<dbReference type="OrthoDB" id="2120021at2759"/>
<evidence type="ECO:0000313" key="2">
    <source>
        <dbReference type="Proteomes" id="UP000784294"/>
    </source>
</evidence>
<sequence>MHEFSDGINCLLLDSFTDFDQSPIIIIGGNCAILGLDILGNEVFWTVTGDSVSAITTLCSKNNTNKDLVVGSNDFDLRIFRKDAIVSDITETGSKNQPVCLYSYEYSLNNDPILVTGWSNGKVYNMVFYKSTIPDYPYIFMK</sequence>
<dbReference type="GO" id="GO:0043005">
    <property type="term" value="C:neuron projection"/>
    <property type="evidence" value="ECO:0007669"/>
    <property type="project" value="TreeGrafter"/>
</dbReference>
<protein>
    <recommendedName>
        <fullName evidence="3">Ciliary BBSome complex subunit 2 N-terminal domain-containing protein</fullName>
    </recommendedName>
</protein>
<dbReference type="PANTHER" id="PTHR32465:SF0">
    <property type="entry name" value="BARDET-BIEDL SYNDROME 2 PROTEIN"/>
    <property type="match status" value="1"/>
</dbReference>
<dbReference type="Proteomes" id="UP000784294">
    <property type="component" value="Unassembled WGS sequence"/>
</dbReference>
<dbReference type="SUPFAM" id="SSF50978">
    <property type="entry name" value="WD40 repeat-like"/>
    <property type="match status" value="1"/>
</dbReference>
<dbReference type="GO" id="GO:1905515">
    <property type="term" value="P:non-motile cilium assembly"/>
    <property type="evidence" value="ECO:0007669"/>
    <property type="project" value="InterPro"/>
</dbReference>